<gene>
    <name evidence="1" type="ORF">GTS_46910</name>
</gene>
<keyword evidence="2" id="KW-1185">Reference proteome</keyword>
<dbReference type="Proteomes" id="UP000298860">
    <property type="component" value="Unassembled WGS sequence"/>
</dbReference>
<accession>A0A4D4JEH2</accession>
<sequence length="77" mass="8639">MRRELREFLVHFRHLVHEIGALTVELAGEEMPYERQIALADHLVALGRELRAIARDSDAAVIDGHVVAGQADAEDHM</sequence>
<dbReference type="EMBL" id="BJFL01000033">
    <property type="protein sequence ID" value="GDY33058.1"/>
    <property type="molecule type" value="Genomic_DNA"/>
</dbReference>
<comment type="caution">
    <text evidence="1">The sequence shown here is derived from an EMBL/GenBank/DDBJ whole genome shotgun (WGS) entry which is preliminary data.</text>
</comment>
<reference evidence="2" key="1">
    <citation type="submission" date="2019-04" db="EMBL/GenBank/DDBJ databases">
        <title>Draft genome sequence of Pseudonocardiaceae bacterium SL3-2-4.</title>
        <authorList>
            <person name="Ningsih F."/>
            <person name="Yokota A."/>
            <person name="Sakai Y."/>
            <person name="Nanatani K."/>
            <person name="Yabe S."/>
            <person name="Oetari A."/>
            <person name="Sjamsuridzal W."/>
        </authorList>
    </citation>
    <scope>NUCLEOTIDE SEQUENCE [LARGE SCALE GENOMIC DNA]</scope>
    <source>
        <strain evidence="2">SL3-2-4</strain>
    </source>
</reference>
<dbReference type="RefSeq" id="WP_137816039.1">
    <property type="nucleotide sequence ID" value="NZ_BJFL01000033.1"/>
</dbReference>
<name>A0A4D4JEH2_9PSEU</name>
<dbReference type="AlphaFoldDB" id="A0A4D4JEH2"/>
<proteinExistence type="predicted"/>
<protein>
    <submittedName>
        <fullName evidence="1">Uncharacterized protein</fullName>
    </submittedName>
</protein>
<evidence type="ECO:0000313" key="1">
    <source>
        <dbReference type="EMBL" id="GDY33058.1"/>
    </source>
</evidence>
<organism evidence="1 2">
    <name type="scientific">Gandjariella thermophila</name>
    <dbReference type="NCBI Taxonomy" id="1931992"/>
    <lineage>
        <taxon>Bacteria</taxon>
        <taxon>Bacillati</taxon>
        <taxon>Actinomycetota</taxon>
        <taxon>Actinomycetes</taxon>
        <taxon>Pseudonocardiales</taxon>
        <taxon>Pseudonocardiaceae</taxon>
        <taxon>Gandjariella</taxon>
    </lineage>
</organism>
<evidence type="ECO:0000313" key="2">
    <source>
        <dbReference type="Proteomes" id="UP000298860"/>
    </source>
</evidence>